<dbReference type="EMBL" id="AGNL01027883">
    <property type="protein sequence ID" value="EJK57550.1"/>
    <property type="molecule type" value="Genomic_DNA"/>
</dbReference>
<dbReference type="eggNOG" id="ENOG502R8KA">
    <property type="taxonomic scope" value="Eukaryota"/>
</dbReference>
<gene>
    <name evidence="2" type="ORF">THAOC_22394</name>
</gene>
<proteinExistence type="predicted"/>
<evidence type="ECO:0000313" key="3">
    <source>
        <dbReference type="Proteomes" id="UP000266841"/>
    </source>
</evidence>
<dbReference type="Proteomes" id="UP000266841">
    <property type="component" value="Unassembled WGS sequence"/>
</dbReference>
<keyword evidence="3" id="KW-1185">Reference proteome</keyword>
<feature type="region of interest" description="Disordered" evidence="1">
    <location>
        <begin position="1"/>
        <end position="26"/>
    </location>
</feature>
<feature type="region of interest" description="Disordered" evidence="1">
    <location>
        <begin position="253"/>
        <end position="280"/>
    </location>
</feature>
<dbReference type="AlphaFoldDB" id="K0RX61"/>
<sequence length="324" mass="34249">MFSKRRVASADAIGGGDTYAPRKRRDEGRQFSEFLRTIGSSLESFIDSTPLGVPEPAPWTEASDREKAKLSNPLFLLQEIAAALSPSSIGSHLEKEGNALMLASARVLLSIREGLEDAVMAEARLGRLGRDTPAAGDDDDAVVVESPAEAAVPSEAGEPYVDLGVDRWGNTPRKADPSGEVISECKKVKRGLTHFTQKKVLPFIDNLVLRANGIVVSEDDCSGSVCSVGCSLDSLVDDAVLDYVECPSVVTELADGSEPDDDGGAQAGLEGDAPADEDCGGDRAIEDLKLDCTMDTEVLTDGEDEDYVVAGCPDKVVDANFVLA</sequence>
<accession>K0RX61</accession>
<comment type="caution">
    <text evidence="2">The sequence shown here is derived from an EMBL/GenBank/DDBJ whole genome shotgun (WGS) entry which is preliminary data.</text>
</comment>
<organism evidence="2 3">
    <name type="scientific">Thalassiosira oceanica</name>
    <name type="common">Marine diatom</name>
    <dbReference type="NCBI Taxonomy" id="159749"/>
    <lineage>
        <taxon>Eukaryota</taxon>
        <taxon>Sar</taxon>
        <taxon>Stramenopiles</taxon>
        <taxon>Ochrophyta</taxon>
        <taxon>Bacillariophyta</taxon>
        <taxon>Coscinodiscophyceae</taxon>
        <taxon>Thalassiosirophycidae</taxon>
        <taxon>Thalassiosirales</taxon>
        <taxon>Thalassiosiraceae</taxon>
        <taxon>Thalassiosira</taxon>
    </lineage>
</organism>
<name>K0RX61_THAOC</name>
<evidence type="ECO:0000313" key="2">
    <source>
        <dbReference type="EMBL" id="EJK57550.1"/>
    </source>
</evidence>
<evidence type="ECO:0000256" key="1">
    <source>
        <dbReference type="SAM" id="MobiDB-lite"/>
    </source>
</evidence>
<dbReference type="OMA" id="IFRMEVF"/>
<reference evidence="2 3" key="1">
    <citation type="journal article" date="2012" name="Genome Biol.">
        <title>Genome and low-iron response of an oceanic diatom adapted to chronic iron limitation.</title>
        <authorList>
            <person name="Lommer M."/>
            <person name="Specht M."/>
            <person name="Roy A.S."/>
            <person name="Kraemer L."/>
            <person name="Andreson R."/>
            <person name="Gutowska M.A."/>
            <person name="Wolf J."/>
            <person name="Bergner S.V."/>
            <person name="Schilhabel M.B."/>
            <person name="Klostermeier U.C."/>
            <person name="Beiko R.G."/>
            <person name="Rosenstiel P."/>
            <person name="Hippler M."/>
            <person name="Laroche J."/>
        </authorList>
    </citation>
    <scope>NUCLEOTIDE SEQUENCE [LARGE SCALE GENOMIC DNA]</scope>
    <source>
        <strain evidence="2 3">CCMP1005</strain>
    </source>
</reference>
<protein>
    <submittedName>
        <fullName evidence="2">Uncharacterized protein</fullName>
    </submittedName>
</protein>